<dbReference type="KEGG" id="ptw:TUM18999_42300"/>
<evidence type="ECO:0000313" key="2">
    <source>
        <dbReference type="EMBL" id="BCG26039.1"/>
    </source>
</evidence>
<name>A0A6J4E9I2_9PSED</name>
<dbReference type="Proteomes" id="UP001054892">
    <property type="component" value="Unassembled WGS sequence"/>
</dbReference>
<proteinExistence type="predicted"/>
<accession>A0A6J4E9I2</accession>
<dbReference type="Proteomes" id="UP000509383">
    <property type="component" value="Chromosome"/>
</dbReference>
<sequence length="165" mass="18397">MKFFRNTQSGEVFAYEKDGSQDHLISKELVPMTAAEVELHINPVRQPTAADVDVERDRRMTAGFEFQGTLFQSRPSDHENIIGAAQLAFMAVAGGARPGNLRWSDPNQDFTWIAADNSQVPMDAPTVVDLGKAVIARKQALIHAGRQLKDMETIPGDYVDDKWWP</sequence>
<protein>
    <recommendedName>
        <fullName evidence="1">DUF4376 domain-containing protein</fullName>
    </recommendedName>
</protein>
<gene>
    <name evidence="2" type="ORF">TUM18999_42300</name>
    <name evidence="3" type="ORF">TUM20286_09820</name>
</gene>
<dbReference type="AlphaFoldDB" id="A0A6J4E9I2"/>
<dbReference type="InterPro" id="IPR025484">
    <property type="entry name" value="DUF4376"/>
</dbReference>
<keyword evidence="5" id="KW-1185">Reference proteome</keyword>
<dbReference type="EMBL" id="BQKM01000001">
    <property type="protein sequence ID" value="GJN51230.1"/>
    <property type="molecule type" value="Genomic_DNA"/>
</dbReference>
<feature type="domain" description="DUF4376" evidence="1">
    <location>
        <begin position="45"/>
        <end position="150"/>
    </location>
</feature>
<dbReference type="Pfam" id="PF14301">
    <property type="entry name" value="DUF4376"/>
    <property type="match status" value="1"/>
</dbReference>
<evidence type="ECO:0000313" key="3">
    <source>
        <dbReference type="EMBL" id="GJN51230.1"/>
    </source>
</evidence>
<reference evidence="2 4" key="1">
    <citation type="submission" date="2020-05" db="EMBL/GenBank/DDBJ databases">
        <title>Characterization of novel class B3 metallo-beta-lactamase from novel Pseudomonas species.</title>
        <authorList>
            <person name="Yamada K."/>
            <person name="Aoki K."/>
            <person name="Ishii Y."/>
        </authorList>
    </citation>
    <scope>NUCLEOTIDE SEQUENCE [LARGE SCALE GENOMIC DNA]</scope>
    <source>
        <strain evidence="2 4">TUM18999</strain>
        <strain evidence="3 5">TUM20286</strain>
    </source>
</reference>
<dbReference type="EMBL" id="AP023189">
    <property type="protein sequence ID" value="BCG26039.1"/>
    <property type="molecule type" value="Genomic_DNA"/>
</dbReference>
<evidence type="ECO:0000259" key="1">
    <source>
        <dbReference type="Pfam" id="PF14301"/>
    </source>
</evidence>
<organism evidence="2 4">
    <name type="scientific">Pseudomonas tohonis</name>
    <dbReference type="NCBI Taxonomy" id="2725477"/>
    <lineage>
        <taxon>Bacteria</taxon>
        <taxon>Pseudomonadati</taxon>
        <taxon>Pseudomonadota</taxon>
        <taxon>Gammaproteobacteria</taxon>
        <taxon>Pseudomonadales</taxon>
        <taxon>Pseudomonadaceae</taxon>
        <taxon>Pseudomonas</taxon>
    </lineage>
</organism>
<evidence type="ECO:0000313" key="4">
    <source>
        <dbReference type="Proteomes" id="UP000509383"/>
    </source>
</evidence>
<evidence type="ECO:0000313" key="5">
    <source>
        <dbReference type="Proteomes" id="UP001054892"/>
    </source>
</evidence>
<dbReference type="RefSeq" id="WP_173172351.1">
    <property type="nucleotide sequence ID" value="NZ_AP023189.1"/>
</dbReference>